<dbReference type="PANTHER" id="PTHR43489:SF6">
    <property type="entry name" value="HYDROXYPYRUVATE ISOMERASE-RELATED"/>
    <property type="match status" value="1"/>
</dbReference>
<comment type="function">
    <text evidence="2 7">Catalyzes the reversible isomerization between hydroxypyruvate and 2-hydroxy-3-oxopropanoate (also termed tartronate semialdehyde).</text>
</comment>
<keyword evidence="11" id="KW-1185">Reference proteome</keyword>
<dbReference type="GO" id="GO:0046487">
    <property type="term" value="P:glyoxylate metabolic process"/>
    <property type="evidence" value="ECO:0007669"/>
    <property type="project" value="TreeGrafter"/>
</dbReference>
<evidence type="ECO:0000313" key="10">
    <source>
        <dbReference type="EMBL" id="KAK9500999.1"/>
    </source>
</evidence>
<feature type="active site" description="Proton donor/acceptor" evidence="8">
    <location>
        <position position="143"/>
    </location>
</feature>
<evidence type="ECO:0000256" key="5">
    <source>
        <dbReference type="ARBA" id="ARBA00017985"/>
    </source>
</evidence>
<dbReference type="Proteomes" id="UP001461498">
    <property type="component" value="Unassembled WGS sequence"/>
</dbReference>
<comment type="catalytic activity">
    <reaction evidence="1 7">
        <text>3-hydroxypyruvate = 2-hydroxy-3-oxopropanoate</text>
        <dbReference type="Rhea" id="RHEA:11952"/>
        <dbReference type="ChEBI" id="CHEBI:17180"/>
        <dbReference type="ChEBI" id="CHEBI:57978"/>
        <dbReference type="EC" id="5.3.1.22"/>
    </reaction>
</comment>
<feature type="domain" description="Xylose isomerase-like TIM barrel" evidence="9">
    <location>
        <begin position="23"/>
        <end position="257"/>
    </location>
</feature>
<protein>
    <recommendedName>
        <fullName evidence="5 7">Putative hydroxypyruvate isomerase</fullName>
        <ecNumber evidence="4 7">5.3.1.22</ecNumber>
    </recommendedName>
</protein>
<evidence type="ECO:0000256" key="7">
    <source>
        <dbReference type="PIRNR" id="PIRNR006241"/>
    </source>
</evidence>
<dbReference type="PANTHER" id="PTHR43489">
    <property type="entry name" value="ISOMERASE"/>
    <property type="match status" value="1"/>
</dbReference>
<name>A0AAW1CTP1_9HEMI</name>
<organism evidence="10 11">
    <name type="scientific">Rhynocoris fuscipes</name>
    <dbReference type="NCBI Taxonomy" id="488301"/>
    <lineage>
        <taxon>Eukaryota</taxon>
        <taxon>Metazoa</taxon>
        <taxon>Ecdysozoa</taxon>
        <taxon>Arthropoda</taxon>
        <taxon>Hexapoda</taxon>
        <taxon>Insecta</taxon>
        <taxon>Pterygota</taxon>
        <taxon>Neoptera</taxon>
        <taxon>Paraneoptera</taxon>
        <taxon>Hemiptera</taxon>
        <taxon>Heteroptera</taxon>
        <taxon>Panheteroptera</taxon>
        <taxon>Cimicomorpha</taxon>
        <taxon>Reduviidae</taxon>
        <taxon>Harpactorinae</taxon>
        <taxon>Harpactorini</taxon>
        <taxon>Rhynocoris</taxon>
    </lineage>
</organism>
<dbReference type="Gene3D" id="3.20.20.150">
    <property type="entry name" value="Divalent-metal-dependent TIM barrel enzymes"/>
    <property type="match status" value="1"/>
</dbReference>
<evidence type="ECO:0000313" key="11">
    <source>
        <dbReference type="Proteomes" id="UP001461498"/>
    </source>
</evidence>
<evidence type="ECO:0000256" key="1">
    <source>
        <dbReference type="ARBA" id="ARBA00000476"/>
    </source>
</evidence>
<accession>A0AAW1CTP1</accession>
<reference evidence="10 11" key="1">
    <citation type="submission" date="2022-12" db="EMBL/GenBank/DDBJ databases">
        <title>Chromosome-level genome assembly of true bugs.</title>
        <authorList>
            <person name="Ma L."/>
            <person name="Li H."/>
        </authorList>
    </citation>
    <scope>NUCLEOTIDE SEQUENCE [LARGE SCALE GENOMIC DNA]</scope>
    <source>
        <strain evidence="10">Lab_2022b</strain>
    </source>
</reference>
<proteinExistence type="inferred from homology"/>
<comment type="caution">
    <text evidence="10">The sequence shown here is derived from an EMBL/GenBank/DDBJ whole genome shotgun (WGS) entry which is preliminary data.</text>
</comment>
<dbReference type="InterPro" id="IPR050417">
    <property type="entry name" value="Sugar_Epim/Isomerase"/>
</dbReference>
<keyword evidence="6 7" id="KW-0413">Isomerase</keyword>
<evidence type="ECO:0000259" key="9">
    <source>
        <dbReference type="Pfam" id="PF01261"/>
    </source>
</evidence>
<sequence>MAYKFCANLNFMFREAPLLTDRFSLAAKYGFKAIECGNPYEHSVSELIAVKEATGIEVILINTPTDVDRKQYGFAALATESNQDFLNGIMKSIEYANALNCSQIHIMSGIVNEPNLKNFESMVCNLKLAQPYLDKYNITGLIEPINSHSLPNYYLNNYDTALNILKEVNSNNLKLMLDIFHLQQIAGDLTFNIKRFLPYTGHIQIAQVPKRHEPDTFGEIDYKYIFQLLKEVNYSKYIGLEYIPEENTTKGLKWIEKFGFRLM</sequence>
<dbReference type="InterPro" id="IPR036237">
    <property type="entry name" value="Xyl_isomerase-like_sf"/>
</dbReference>
<dbReference type="InterPro" id="IPR013022">
    <property type="entry name" value="Xyl_isomerase-like_TIM-brl"/>
</dbReference>
<dbReference type="EC" id="5.3.1.22" evidence="4 7"/>
<dbReference type="AlphaFoldDB" id="A0AAW1CTP1"/>
<evidence type="ECO:0000256" key="6">
    <source>
        <dbReference type="ARBA" id="ARBA00023235"/>
    </source>
</evidence>
<dbReference type="FunFam" id="3.20.20.150:FF:000007">
    <property type="entry name" value="Hydroxypyruvate isomerase"/>
    <property type="match status" value="1"/>
</dbReference>
<comment type="similarity">
    <text evidence="3 7">Belongs to the hyi family.</text>
</comment>
<evidence type="ECO:0000256" key="4">
    <source>
        <dbReference type="ARBA" id="ARBA00012570"/>
    </source>
</evidence>
<dbReference type="InterPro" id="IPR026040">
    <property type="entry name" value="HyI-like"/>
</dbReference>
<dbReference type="GO" id="GO:0008903">
    <property type="term" value="F:hydroxypyruvate isomerase activity"/>
    <property type="evidence" value="ECO:0007669"/>
    <property type="project" value="UniProtKB-EC"/>
</dbReference>
<dbReference type="PIRSF" id="PIRSF006241">
    <property type="entry name" value="HyI"/>
    <property type="match status" value="1"/>
</dbReference>
<feature type="active site" description="Proton donor/acceptor" evidence="8">
    <location>
        <position position="241"/>
    </location>
</feature>
<dbReference type="EMBL" id="JAPXFL010000010">
    <property type="protein sequence ID" value="KAK9500999.1"/>
    <property type="molecule type" value="Genomic_DNA"/>
</dbReference>
<dbReference type="SUPFAM" id="SSF51658">
    <property type="entry name" value="Xylose isomerase-like"/>
    <property type="match status" value="1"/>
</dbReference>
<evidence type="ECO:0000256" key="8">
    <source>
        <dbReference type="PIRSR" id="PIRSR006241-50"/>
    </source>
</evidence>
<gene>
    <name evidence="10" type="ORF">O3M35_002140</name>
</gene>
<evidence type="ECO:0000256" key="3">
    <source>
        <dbReference type="ARBA" id="ARBA00005962"/>
    </source>
</evidence>
<evidence type="ECO:0000256" key="2">
    <source>
        <dbReference type="ARBA" id="ARBA00002968"/>
    </source>
</evidence>
<dbReference type="Pfam" id="PF01261">
    <property type="entry name" value="AP_endonuc_2"/>
    <property type="match status" value="1"/>
</dbReference>